<protein>
    <recommendedName>
        <fullName evidence="2">DUF2617 domain-containing protein</fullName>
    </recommendedName>
</protein>
<dbReference type="Pfam" id="PF10936">
    <property type="entry name" value="DUF2617"/>
    <property type="match status" value="1"/>
</dbReference>
<proteinExistence type="predicted"/>
<organism evidence="1">
    <name type="scientific">uncultured Acidimicrobiales bacterium</name>
    <dbReference type="NCBI Taxonomy" id="310071"/>
    <lineage>
        <taxon>Bacteria</taxon>
        <taxon>Bacillati</taxon>
        <taxon>Actinomycetota</taxon>
        <taxon>Acidimicrobiia</taxon>
        <taxon>Acidimicrobiales</taxon>
        <taxon>environmental samples</taxon>
    </lineage>
</organism>
<reference evidence="1" key="1">
    <citation type="submission" date="2020-02" db="EMBL/GenBank/DDBJ databases">
        <authorList>
            <person name="Meier V. D."/>
        </authorList>
    </citation>
    <scope>NUCLEOTIDE SEQUENCE</scope>
    <source>
        <strain evidence="1">AVDCRST_MAG50</strain>
    </source>
</reference>
<evidence type="ECO:0000313" key="1">
    <source>
        <dbReference type="EMBL" id="CAA9235850.1"/>
    </source>
</evidence>
<evidence type="ECO:0008006" key="2">
    <source>
        <dbReference type="Google" id="ProtNLM"/>
    </source>
</evidence>
<name>A0A6J4HWC7_9ACTN</name>
<sequence>MSSGVMRLPAVFQDVSAAALRLCLDLPTQEALVTRTVADGERSMDLRILGASHQVLMIERGRVLYSETVACGTGAGVQDDGLPRRRVTDLPGACHRFRSATSRLRPDALRRHVGELLALLSADPAAVCGVFPGDPLAMTGVQARFRSPRAATWRTWHSYPQTGEVVVTCTRVERRPAPADVVP</sequence>
<accession>A0A6J4HWC7</accession>
<dbReference type="AlphaFoldDB" id="A0A6J4HWC7"/>
<dbReference type="EMBL" id="CADCTF010000069">
    <property type="protein sequence ID" value="CAA9235850.1"/>
    <property type="molecule type" value="Genomic_DNA"/>
</dbReference>
<gene>
    <name evidence="1" type="ORF">AVDCRST_MAG50-1329</name>
</gene>
<dbReference type="InterPro" id="IPR024486">
    <property type="entry name" value="DUF2617"/>
</dbReference>